<dbReference type="GO" id="GO:0016787">
    <property type="term" value="F:hydrolase activity"/>
    <property type="evidence" value="ECO:0007669"/>
    <property type="project" value="UniProtKB-KW"/>
</dbReference>
<dbReference type="InterPro" id="IPR019826">
    <property type="entry name" value="Carboxylesterase_B_AS"/>
</dbReference>
<dbReference type="EMBL" id="JAAAIP010000026">
    <property type="protein sequence ID" value="KAG0328892.1"/>
    <property type="molecule type" value="Genomic_DNA"/>
</dbReference>
<organism evidence="3 4">
    <name type="scientific">Dissophora globulifera</name>
    <dbReference type="NCBI Taxonomy" id="979702"/>
    <lineage>
        <taxon>Eukaryota</taxon>
        <taxon>Fungi</taxon>
        <taxon>Fungi incertae sedis</taxon>
        <taxon>Mucoromycota</taxon>
        <taxon>Mortierellomycotina</taxon>
        <taxon>Mortierellomycetes</taxon>
        <taxon>Mortierellales</taxon>
        <taxon>Mortierellaceae</taxon>
        <taxon>Dissophora</taxon>
    </lineage>
</organism>
<keyword evidence="1" id="KW-0378">Hydrolase</keyword>
<dbReference type="Pfam" id="PF20434">
    <property type="entry name" value="BD-FAE"/>
    <property type="match status" value="1"/>
</dbReference>
<evidence type="ECO:0000313" key="3">
    <source>
        <dbReference type="EMBL" id="KAG0328892.1"/>
    </source>
</evidence>
<dbReference type="Gene3D" id="3.40.50.1820">
    <property type="entry name" value="alpha/beta hydrolase"/>
    <property type="match status" value="1"/>
</dbReference>
<evidence type="ECO:0000259" key="2">
    <source>
        <dbReference type="Pfam" id="PF20434"/>
    </source>
</evidence>
<comment type="caution">
    <text evidence="3">The sequence shown here is derived from an EMBL/GenBank/DDBJ whole genome shotgun (WGS) entry which is preliminary data.</text>
</comment>
<evidence type="ECO:0000313" key="4">
    <source>
        <dbReference type="Proteomes" id="UP000738325"/>
    </source>
</evidence>
<keyword evidence="4" id="KW-1185">Reference proteome</keyword>
<sequence length="406" mass="45599">MSEMPLIAIVLEAGFYIFLRVTGVAHTSTLVQFANFLNLLTVAGVLYLLKRSFDAKREADLFLQRLAKESKNHIQLPGFTSPRFWKQLLDPRHSPQNCFVHENIPYWTSNEQLMVMEADGLKSVLDMALDVYRPTSAEGGDDRPVFVHIHGGGWTGGSKSLTGPLLTELISRQWIVVSVDYRLHSKAGYPSQLIDCKRALRWVKDEIRIFGGNPRNVIVGGDSAGGHLAALLALTPNQPEYQPGFEHVDTSVQGCVPQSASFDLVDLKNYSYHGARERFIKEVTRREGAADSPENIEFLMEHSPLFRIKESSIPFLVTHGDLDNLTRVQVARDFAQEFQKKSTAPLSYLEIPGGHHCFHVYPSLRSWSTVTAVAEWLEHNFGRYNGNIASGKKVPVHELVEWGWSS</sequence>
<accession>A0A9P6RTE5</accession>
<reference evidence="3" key="1">
    <citation type="journal article" date="2020" name="Fungal Divers.">
        <title>Resolving the Mortierellaceae phylogeny through synthesis of multi-gene phylogenetics and phylogenomics.</title>
        <authorList>
            <person name="Vandepol N."/>
            <person name="Liber J."/>
            <person name="Desiro A."/>
            <person name="Na H."/>
            <person name="Kennedy M."/>
            <person name="Barry K."/>
            <person name="Grigoriev I.V."/>
            <person name="Miller A.N."/>
            <person name="O'Donnell K."/>
            <person name="Stajich J.E."/>
            <person name="Bonito G."/>
        </authorList>
    </citation>
    <scope>NUCLEOTIDE SEQUENCE</scope>
    <source>
        <strain evidence="3">REB-010B</strain>
    </source>
</reference>
<dbReference type="PANTHER" id="PTHR48081">
    <property type="entry name" value="AB HYDROLASE SUPERFAMILY PROTEIN C4A8.06C"/>
    <property type="match status" value="1"/>
</dbReference>
<dbReference type="InterPro" id="IPR029058">
    <property type="entry name" value="AB_hydrolase_fold"/>
</dbReference>
<dbReference type="AlphaFoldDB" id="A0A9P6RTE5"/>
<dbReference type="SUPFAM" id="SSF53474">
    <property type="entry name" value="alpha/beta-Hydrolases"/>
    <property type="match status" value="1"/>
</dbReference>
<dbReference type="Proteomes" id="UP000738325">
    <property type="component" value="Unassembled WGS sequence"/>
</dbReference>
<name>A0A9P6RTE5_9FUNG</name>
<dbReference type="InterPro" id="IPR050300">
    <property type="entry name" value="GDXG_lipolytic_enzyme"/>
</dbReference>
<dbReference type="InterPro" id="IPR049492">
    <property type="entry name" value="BD-FAE-like_dom"/>
</dbReference>
<proteinExistence type="predicted"/>
<evidence type="ECO:0000256" key="1">
    <source>
        <dbReference type="ARBA" id="ARBA00022801"/>
    </source>
</evidence>
<dbReference type="PANTHER" id="PTHR48081:SF33">
    <property type="entry name" value="KYNURENINE FORMAMIDASE"/>
    <property type="match status" value="1"/>
</dbReference>
<feature type="domain" description="BD-FAE-like" evidence="2">
    <location>
        <begin position="129"/>
        <end position="336"/>
    </location>
</feature>
<protein>
    <recommendedName>
        <fullName evidence="2">BD-FAE-like domain-containing protein</fullName>
    </recommendedName>
</protein>
<gene>
    <name evidence="3" type="ORF">BGZ99_004204</name>
</gene>
<dbReference type="PROSITE" id="PS00122">
    <property type="entry name" value="CARBOXYLESTERASE_B_1"/>
    <property type="match status" value="1"/>
</dbReference>
<dbReference type="OrthoDB" id="19653at2759"/>